<protein>
    <submittedName>
        <fullName evidence="5">Putative secreted protein (Por secretion system target)</fullName>
    </submittedName>
</protein>
<dbReference type="InterPro" id="IPR049492">
    <property type="entry name" value="BD-FAE-like_dom"/>
</dbReference>
<comment type="caution">
    <text evidence="5">The sequence shown here is derived from an EMBL/GenBank/DDBJ whole genome shotgun (WGS) entry which is preliminary data.</text>
</comment>
<reference evidence="5 6" key="1">
    <citation type="submission" date="2018-07" db="EMBL/GenBank/DDBJ databases">
        <title>Genomic Encyclopedia of Type Strains, Phase IV (KMG-IV): sequencing the most valuable type-strain genomes for metagenomic binning, comparative biology and taxonomic classification.</title>
        <authorList>
            <person name="Goeker M."/>
        </authorList>
    </citation>
    <scope>NUCLEOTIDE SEQUENCE [LARGE SCALE GENOMIC DNA]</scope>
    <source>
        <strain evidence="5 6">DSM 21410</strain>
    </source>
</reference>
<feature type="signal peptide" evidence="2">
    <location>
        <begin position="1"/>
        <end position="21"/>
    </location>
</feature>
<accession>A0A369A263</accession>
<dbReference type="EMBL" id="QPJS01000003">
    <property type="protein sequence ID" value="RCX03243.1"/>
    <property type="molecule type" value="Genomic_DNA"/>
</dbReference>
<dbReference type="NCBIfam" id="TIGR04183">
    <property type="entry name" value="Por_Secre_tail"/>
    <property type="match status" value="1"/>
</dbReference>
<evidence type="ECO:0000259" key="4">
    <source>
        <dbReference type="Pfam" id="PF20434"/>
    </source>
</evidence>
<evidence type="ECO:0000256" key="1">
    <source>
        <dbReference type="ARBA" id="ARBA00022729"/>
    </source>
</evidence>
<dbReference type="InterPro" id="IPR026444">
    <property type="entry name" value="Secre_tail"/>
</dbReference>
<dbReference type="Proteomes" id="UP000253517">
    <property type="component" value="Unassembled WGS sequence"/>
</dbReference>
<dbReference type="Pfam" id="PF18962">
    <property type="entry name" value="Por_Secre_tail"/>
    <property type="match status" value="1"/>
</dbReference>
<dbReference type="Gene3D" id="3.40.50.1820">
    <property type="entry name" value="alpha/beta hydrolase"/>
    <property type="match status" value="1"/>
</dbReference>
<evidence type="ECO:0000259" key="3">
    <source>
        <dbReference type="Pfam" id="PF18962"/>
    </source>
</evidence>
<name>A0A369A263_9FLAO</name>
<feature type="domain" description="BD-FAE-like" evidence="4">
    <location>
        <begin position="54"/>
        <end position="176"/>
    </location>
</feature>
<dbReference type="Pfam" id="PF20434">
    <property type="entry name" value="BD-FAE"/>
    <property type="match status" value="1"/>
</dbReference>
<dbReference type="SUPFAM" id="SSF53474">
    <property type="entry name" value="alpha/beta-Hydrolases"/>
    <property type="match status" value="1"/>
</dbReference>
<feature type="domain" description="Secretion system C-terminal sorting" evidence="3">
    <location>
        <begin position="327"/>
        <end position="394"/>
    </location>
</feature>
<evidence type="ECO:0000256" key="2">
    <source>
        <dbReference type="SAM" id="SignalP"/>
    </source>
</evidence>
<dbReference type="InterPro" id="IPR029058">
    <property type="entry name" value="AB_hydrolase_fold"/>
</dbReference>
<sequence>MRKIYSLSLALLLTVSLSGQRYLTEVFTQIDSIKDIQYGQALAWNNDTVKLYFDLYKPANDSINNRPLIILAHGGSFISGSRQDELINDLCRRFARRGYVTVSISYRLGVNQMNFLNISEEFIMAAVRGTQDFNAAVRFFKKSFTQGNPYGIDTTRIAAGGYSAGSLAALHSVFLRDTNVVSQQVRSLINLLGGIEGNSGSAGFNSQSHLVINIAGAVLDTQMILSAFLKPVISFHGTADNTVKFGRGFVQVIGFNILQLDGSSLIDVRIRNLGGNSSLFAFQGVDHDLPYDAARRNTIVTETAKFLFAWLNGTLGQREFADLRVAVYPNPAREWLSVTVEQGAVLKIYSATGQLLLESRLSAGENQIDVQKLPRGLMFLNLVEGQRSVTRKVLLQ</sequence>
<keyword evidence="1 2" id="KW-0732">Signal</keyword>
<evidence type="ECO:0000313" key="5">
    <source>
        <dbReference type="EMBL" id="RCX03243.1"/>
    </source>
</evidence>
<dbReference type="AlphaFoldDB" id="A0A369A263"/>
<proteinExistence type="predicted"/>
<organism evidence="5 6">
    <name type="scientific">Schleiferia thermophila</name>
    <dbReference type="NCBI Taxonomy" id="884107"/>
    <lineage>
        <taxon>Bacteria</taxon>
        <taxon>Pseudomonadati</taxon>
        <taxon>Bacteroidota</taxon>
        <taxon>Flavobacteriia</taxon>
        <taxon>Flavobacteriales</taxon>
        <taxon>Schleiferiaceae</taxon>
        <taxon>Schleiferia</taxon>
    </lineage>
</organism>
<evidence type="ECO:0000313" key="6">
    <source>
        <dbReference type="Proteomes" id="UP000253517"/>
    </source>
</evidence>
<gene>
    <name evidence="5" type="ORF">DES35_103124</name>
</gene>
<dbReference type="RefSeq" id="WP_170125724.1">
    <property type="nucleotide sequence ID" value="NZ_BHZF01000003.1"/>
</dbReference>
<keyword evidence="6" id="KW-1185">Reference proteome</keyword>
<feature type="chain" id="PRO_5016918863" evidence="2">
    <location>
        <begin position="22"/>
        <end position="396"/>
    </location>
</feature>